<gene>
    <name evidence="2" type="ORF">AB4876_14715</name>
</gene>
<protein>
    <submittedName>
        <fullName evidence="2">Uncharacterized protein</fullName>
    </submittedName>
</protein>
<proteinExistence type="predicted"/>
<organism evidence="2 3">
    <name type="scientific">Zhongshania guokunii</name>
    <dbReference type="NCBI Taxonomy" id="641783"/>
    <lineage>
        <taxon>Bacteria</taxon>
        <taxon>Pseudomonadati</taxon>
        <taxon>Pseudomonadota</taxon>
        <taxon>Gammaproteobacteria</taxon>
        <taxon>Cellvibrionales</taxon>
        <taxon>Spongiibacteraceae</taxon>
        <taxon>Zhongshania</taxon>
    </lineage>
</organism>
<dbReference type="RefSeq" id="WP_368382520.1">
    <property type="nucleotide sequence ID" value="NZ_JBFRYA010000014.1"/>
</dbReference>
<dbReference type="Proteomes" id="UP001557485">
    <property type="component" value="Unassembled WGS sequence"/>
</dbReference>
<name>A0ABV3U892_9GAMM</name>
<evidence type="ECO:0000313" key="3">
    <source>
        <dbReference type="Proteomes" id="UP001557485"/>
    </source>
</evidence>
<feature type="transmembrane region" description="Helical" evidence="1">
    <location>
        <begin position="12"/>
        <end position="33"/>
    </location>
</feature>
<keyword evidence="1" id="KW-0812">Transmembrane</keyword>
<dbReference type="EMBL" id="JBFRYA010000014">
    <property type="protein sequence ID" value="MEX1670170.1"/>
    <property type="molecule type" value="Genomic_DNA"/>
</dbReference>
<reference evidence="2 3" key="1">
    <citation type="journal article" date="2011" name="Int. J. Syst. Evol. Microbiol.">
        <title>Zhongshania antarctica gen. nov., sp. nov. and Zhongshania guokunii sp. nov., gammaproteobacteria respectively isolated from coastal attached (fast) ice and surface seawater of the Antarctic.</title>
        <authorList>
            <person name="Li H.J."/>
            <person name="Zhang X.Y."/>
            <person name="Chen C.X."/>
            <person name="Zhang Y.J."/>
            <person name="Gao Z.M."/>
            <person name="Yu Y."/>
            <person name="Chen X.L."/>
            <person name="Chen B."/>
            <person name="Zhang Y.Z."/>
        </authorList>
    </citation>
    <scope>NUCLEOTIDE SEQUENCE [LARGE SCALE GENOMIC DNA]</scope>
    <source>
        <strain evidence="2 3">ZS6-22T</strain>
    </source>
</reference>
<sequence length="104" mass="11590">MKAKTKYQIIKSNWIGFWVCIAIAIAAPIAMSLPVARPESEPFEIWFQRAGSITVIFALLAEICASKISHVFHASEGLDQAILELPQYLKAPEKLYTATVLSWP</sequence>
<keyword evidence="1" id="KW-1133">Transmembrane helix</keyword>
<comment type="caution">
    <text evidence="2">The sequence shown here is derived from an EMBL/GenBank/DDBJ whole genome shotgun (WGS) entry which is preliminary data.</text>
</comment>
<accession>A0ABV3U892</accession>
<keyword evidence="1" id="KW-0472">Membrane</keyword>
<feature type="transmembrane region" description="Helical" evidence="1">
    <location>
        <begin position="45"/>
        <end position="65"/>
    </location>
</feature>
<keyword evidence="3" id="KW-1185">Reference proteome</keyword>
<evidence type="ECO:0000256" key="1">
    <source>
        <dbReference type="SAM" id="Phobius"/>
    </source>
</evidence>
<evidence type="ECO:0000313" key="2">
    <source>
        <dbReference type="EMBL" id="MEX1670170.1"/>
    </source>
</evidence>